<evidence type="ECO:0000256" key="1">
    <source>
        <dbReference type="ARBA" id="ARBA00009178"/>
    </source>
</evidence>
<dbReference type="GO" id="GO:0005179">
    <property type="term" value="F:hormone activity"/>
    <property type="evidence" value="ECO:0007669"/>
    <property type="project" value="UniProtKB-KW"/>
</dbReference>
<sequence length="121" mass="13227">MKHELSRLILLLPPLLFLVASSLPHLIHGVEFQPTVVAGCNGTIAECHAATTELLMDSEIHRRFLQPKDTITKRALYPNGAACKNGAKPYTTNCIPPPSNRLNRGCSSIYRCRGAPVTALH</sequence>
<dbReference type="GO" id="GO:0009506">
    <property type="term" value="C:plasmodesma"/>
    <property type="evidence" value="ECO:0007669"/>
    <property type="project" value="TreeGrafter"/>
</dbReference>
<dbReference type="AlphaFoldDB" id="A0A9E7GEC5"/>
<dbReference type="EMBL" id="CP097508">
    <property type="protein sequence ID" value="URE10419.1"/>
    <property type="molecule type" value="Genomic_DNA"/>
</dbReference>
<keyword evidence="7" id="KW-1185">Reference proteome</keyword>
<dbReference type="GO" id="GO:0019722">
    <property type="term" value="P:calcium-mediated signaling"/>
    <property type="evidence" value="ECO:0007669"/>
    <property type="project" value="TreeGrafter"/>
</dbReference>
<reference evidence="6" key="1">
    <citation type="submission" date="2022-05" db="EMBL/GenBank/DDBJ databases">
        <title>The Musa troglodytarum L. genome provides insights into the mechanism of non-climacteric behaviour and enrichment of carotenoids.</title>
        <authorList>
            <person name="Wang J."/>
        </authorList>
    </citation>
    <scope>NUCLEOTIDE SEQUENCE</scope>
    <source>
        <tissue evidence="6">Leaf</tissue>
    </source>
</reference>
<dbReference type="PANTHER" id="PTHR33136">
    <property type="entry name" value="RAPID ALKALINIZATION FACTOR-LIKE"/>
    <property type="match status" value="1"/>
</dbReference>
<protein>
    <submittedName>
        <fullName evidence="6">Rapid ALkalinization Factor (RALF)</fullName>
    </submittedName>
</protein>
<evidence type="ECO:0000256" key="4">
    <source>
        <dbReference type="ARBA" id="ARBA00023157"/>
    </source>
</evidence>
<comment type="similarity">
    <text evidence="1">Belongs to the plant rapid alkalinization factor (RALF) family.</text>
</comment>
<dbReference type="OrthoDB" id="1921542at2759"/>
<evidence type="ECO:0000256" key="3">
    <source>
        <dbReference type="ARBA" id="ARBA00022729"/>
    </source>
</evidence>
<evidence type="ECO:0000256" key="2">
    <source>
        <dbReference type="ARBA" id="ARBA00022702"/>
    </source>
</evidence>
<dbReference type="PANTHER" id="PTHR33136:SF4">
    <property type="entry name" value="PROTEIN RALF-LIKE 32"/>
    <property type="match status" value="1"/>
</dbReference>
<proteinExistence type="inferred from homology"/>
<dbReference type="InterPro" id="IPR008801">
    <property type="entry name" value="RALF"/>
</dbReference>
<keyword evidence="3 5" id="KW-0732">Signal</keyword>
<evidence type="ECO:0000313" key="6">
    <source>
        <dbReference type="EMBL" id="URE10419.1"/>
    </source>
</evidence>
<dbReference type="Proteomes" id="UP001055439">
    <property type="component" value="Chromosome 6"/>
</dbReference>
<keyword evidence="4" id="KW-1015">Disulfide bond</keyword>
<organism evidence="6 7">
    <name type="scientific">Musa troglodytarum</name>
    <name type="common">fe'i banana</name>
    <dbReference type="NCBI Taxonomy" id="320322"/>
    <lineage>
        <taxon>Eukaryota</taxon>
        <taxon>Viridiplantae</taxon>
        <taxon>Streptophyta</taxon>
        <taxon>Embryophyta</taxon>
        <taxon>Tracheophyta</taxon>
        <taxon>Spermatophyta</taxon>
        <taxon>Magnoliopsida</taxon>
        <taxon>Liliopsida</taxon>
        <taxon>Zingiberales</taxon>
        <taxon>Musaceae</taxon>
        <taxon>Musa</taxon>
    </lineage>
</organism>
<feature type="chain" id="PRO_5039020945" evidence="5">
    <location>
        <begin position="30"/>
        <end position="121"/>
    </location>
</feature>
<name>A0A9E7GEC5_9LILI</name>
<evidence type="ECO:0000256" key="5">
    <source>
        <dbReference type="SAM" id="SignalP"/>
    </source>
</evidence>
<accession>A0A9E7GEC5</accession>
<keyword evidence="2" id="KW-0372">Hormone</keyword>
<feature type="signal peptide" evidence="5">
    <location>
        <begin position="1"/>
        <end position="29"/>
    </location>
</feature>
<evidence type="ECO:0000313" key="7">
    <source>
        <dbReference type="Proteomes" id="UP001055439"/>
    </source>
</evidence>
<dbReference type="Pfam" id="PF05498">
    <property type="entry name" value="RALF"/>
    <property type="match status" value="1"/>
</dbReference>
<gene>
    <name evidence="6" type="ORF">MUK42_23166</name>
</gene>